<feature type="transmembrane region" description="Helical" evidence="1">
    <location>
        <begin position="96"/>
        <end position="115"/>
    </location>
</feature>
<dbReference type="PANTHER" id="PTHR14969:SF13">
    <property type="entry name" value="AT30094P"/>
    <property type="match status" value="1"/>
</dbReference>
<comment type="caution">
    <text evidence="3">The sequence shown here is derived from an EMBL/GenBank/DDBJ whole genome shotgun (WGS) entry which is preliminary data.</text>
</comment>
<feature type="transmembrane region" description="Helical" evidence="1">
    <location>
        <begin position="72"/>
        <end position="90"/>
    </location>
</feature>
<dbReference type="Gene3D" id="1.20.144.10">
    <property type="entry name" value="Phosphatidic acid phosphatase type 2/haloperoxidase"/>
    <property type="match status" value="1"/>
</dbReference>
<dbReference type="GO" id="GO:0042392">
    <property type="term" value="F:sphingosine-1-phosphate phosphatase activity"/>
    <property type="evidence" value="ECO:0007669"/>
    <property type="project" value="TreeGrafter"/>
</dbReference>
<sequence length="126" mass="13969">MISAAISVILSRLVITEIIKNLLHRPRPYVVLETAEKLIVENADFQSFPSGHAAIFFAIAMAIYFFNKKLGIVFFVSAVLIGLARMFVGIHWPSDVLVGAIIGIISGIIIIKLFFKKHGQTKNRTT</sequence>
<reference evidence="3" key="1">
    <citation type="journal article" date="2014" name="Front. Microbiol.">
        <title>High frequency of phylogenetically diverse reductive dehalogenase-homologous genes in deep subseafloor sedimentary metagenomes.</title>
        <authorList>
            <person name="Kawai M."/>
            <person name="Futagami T."/>
            <person name="Toyoda A."/>
            <person name="Takaki Y."/>
            <person name="Nishi S."/>
            <person name="Hori S."/>
            <person name="Arai W."/>
            <person name="Tsubouchi T."/>
            <person name="Morono Y."/>
            <person name="Uchiyama I."/>
            <person name="Ito T."/>
            <person name="Fujiyama A."/>
            <person name="Inagaki F."/>
            <person name="Takami H."/>
        </authorList>
    </citation>
    <scope>NUCLEOTIDE SEQUENCE</scope>
    <source>
        <strain evidence="3">Expedition CK06-06</strain>
    </source>
</reference>
<dbReference type="CDD" id="cd01610">
    <property type="entry name" value="PAP2_like"/>
    <property type="match status" value="1"/>
</dbReference>
<keyword evidence="1" id="KW-0812">Transmembrane</keyword>
<keyword evidence="1" id="KW-0472">Membrane</keyword>
<dbReference type="InterPro" id="IPR000326">
    <property type="entry name" value="PAP2/HPO"/>
</dbReference>
<keyword evidence="1" id="KW-1133">Transmembrane helix</keyword>
<dbReference type="SUPFAM" id="SSF48317">
    <property type="entry name" value="Acid phosphatase/Vanadium-dependent haloperoxidase"/>
    <property type="match status" value="1"/>
</dbReference>
<evidence type="ECO:0000256" key="1">
    <source>
        <dbReference type="SAM" id="Phobius"/>
    </source>
</evidence>
<dbReference type="InterPro" id="IPR036938">
    <property type="entry name" value="PAP2/HPO_sf"/>
</dbReference>
<gene>
    <name evidence="3" type="ORF">S03H2_18522</name>
</gene>
<accession>X1F152</accession>
<proteinExistence type="predicted"/>
<evidence type="ECO:0000259" key="2">
    <source>
        <dbReference type="SMART" id="SM00014"/>
    </source>
</evidence>
<name>X1F152_9ZZZZ</name>
<dbReference type="AlphaFoldDB" id="X1F152"/>
<dbReference type="EMBL" id="BARU01009614">
    <property type="protein sequence ID" value="GAH39361.1"/>
    <property type="molecule type" value="Genomic_DNA"/>
</dbReference>
<protein>
    <recommendedName>
        <fullName evidence="2">Phosphatidic acid phosphatase type 2/haloperoxidase domain-containing protein</fullName>
    </recommendedName>
</protein>
<dbReference type="PANTHER" id="PTHR14969">
    <property type="entry name" value="SPHINGOSINE-1-PHOSPHATE PHOSPHOHYDROLASE"/>
    <property type="match status" value="1"/>
</dbReference>
<dbReference type="Pfam" id="PF01569">
    <property type="entry name" value="PAP2"/>
    <property type="match status" value="1"/>
</dbReference>
<feature type="transmembrane region" description="Helical" evidence="1">
    <location>
        <begin position="47"/>
        <end position="65"/>
    </location>
</feature>
<evidence type="ECO:0000313" key="3">
    <source>
        <dbReference type="EMBL" id="GAH39361.1"/>
    </source>
</evidence>
<feature type="domain" description="Phosphatidic acid phosphatase type 2/haloperoxidase" evidence="2">
    <location>
        <begin position="1"/>
        <end position="111"/>
    </location>
</feature>
<organism evidence="3">
    <name type="scientific">marine sediment metagenome</name>
    <dbReference type="NCBI Taxonomy" id="412755"/>
    <lineage>
        <taxon>unclassified sequences</taxon>
        <taxon>metagenomes</taxon>
        <taxon>ecological metagenomes</taxon>
    </lineage>
</organism>
<dbReference type="SMART" id="SM00014">
    <property type="entry name" value="acidPPc"/>
    <property type="match status" value="1"/>
</dbReference>